<evidence type="ECO:0000256" key="1">
    <source>
        <dbReference type="SAM" id="MobiDB-lite"/>
    </source>
</evidence>
<protein>
    <submittedName>
        <fullName evidence="2">Uncharacterized protein</fullName>
    </submittedName>
</protein>
<accession>A0ABW0AVB9</accession>
<evidence type="ECO:0000313" key="3">
    <source>
        <dbReference type="Proteomes" id="UP001596160"/>
    </source>
</evidence>
<reference evidence="3" key="1">
    <citation type="journal article" date="2019" name="Int. J. Syst. Evol. Microbiol.">
        <title>The Global Catalogue of Microorganisms (GCM) 10K type strain sequencing project: providing services to taxonomists for standard genome sequencing and annotation.</title>
        <authorList>
            <consortium name="The Broad Institute Genomics Platform"/>
            <consortium name="The Broad Institute Genome Sequencing Center for Infectious Disease"/>
            <person name="Wu L."/>
            <person name="Ma J."/>
        </authorList>
    </citation>
    <scope>NUCLEOTIDE SEQUENCE [LARGE SCALE GENOMIC DNA]</scope>
    <source>
        <strain evidence="3">PCU 266</strain>
    </source>
</reference>
<name>A0ABW0AVB9_9ACTN</name>
<feature type="region of interest" description="Disordered" evidence="1">
    <location>
        <begin position="60"/>
        <end position="95"/>
    </location>
</feature>
<organism evidence="2 3">
    <name type="scientific">Streptomyces amakusaensis</name>
    <dbReference type="NCBI Taxonomy" id="67271"/>
    <lineage>
        <taxon>Bacteria</taxon>
        <taxon>Bacillati</taxon>
        <taxon>Actinomycetota</taxon>
        <taxon>Actinomycetes</taxon>
        <taxon>Kitasatosporales</taxon>
        <taxon>Streptomycetaceae</taxon>
        <taxon>Streptomyces</taxon>
    </lineage>
</organism>
<comment type="caution">
    <text evidence="2">The sequence shown here is derived from an EMBL/GenBank/DDBJ whole genome shotgun (WGS) entry which is preliminary data.</text>
</comment>
<evidence type="ECO:0000313" key="2">
    <source>
        <dbReference type="EMBL" id="MFC5155924.1"/>
    </source>
</evidence>
<dbReference type="Proteomes" id="UP001596160">
    <property type="component" value="Unassembled WGS sequence"/>
</dbReference>
<proteinExistence type="predicted"/>
<dbReference type="EMBL" id="JBHSKP010000027">
    <property type="protein sequence ID" value="MFC5155924.1"/>
    <property type="molecule type" value="Genomic_DNA"/>
</dbReference>
<sequence length="164" mass="17423">MPVPQFLIVDGPFTGLGSSPKDQRTGAALLDGLTDLATSEHPSGAGGQVIIACTELHGTPGPAVREIHNQPRGRRNPGPATPPLPHRTAAGGRPSRLEQAWLKGEFRKAEAGWDGPLHGCCKADFSEEGGTRRRGYCPGAPDRFYLLVLDFGTRNHQIPDSAPS</sequence>
<dbReference type="RefSeq" id="WP_344484422.1">
    <property type="nucleotide sequence ID" value="NZ_BAAASB010000024.1"/>
</dbReference>
<gene>
    <name evidence="2" type="ORF">ACFPRH_29850</name>
</gene>
<keyword evidence="3" id="KW-1185">Reference proteome</keyword>